<accession>T1GNL9</accession>
<dbReference type="PANTHER" id="PTHR45080:SF4">
    <property type="entry name" value="GH03113P"/>
    <property type="match status" value="1"/>
</dbReference>
<evidence type="ECO:0000256" key="2">
    <source>
        <dbReference type="ARBA" id="ARBA00023319"/>
    </source>
</evidence>
<evidence type="ECO:0000256" key="1">
    <source>
        <dbReference type="ARBA" id="ARBA00022737"/>
    </source>
</evidence>
<dbReference type="InterPro" id="IPR007110">
    <property type="entry name" value="Ig-like_dom"/>
</dbReference>
<evidence type="ECO:0000313" key="5">
    <source>
        <dbReference type="Proteomes" id="UP000015102"/>
    </source>
</evidence>
<dbReference type="InterPro" id="IPR036116">
    <property type="entry name" value="FN3_sf"/>
</dbReference>
<dbReference type="OMA" id="WHEVILH"/>
<keyword evidence="5" id="KW-1185">Reference proteome</keyword>
<dbReference type="GO" id="GO:0007156">
    <property type="term" value="P:homophilic cell adhesion via plasma membrane adhesion molecules"/>
    <property type="evidence" value="ECO:0007669"/>
    <property type="project" value="TreeGrafter"/>
</dbReference>
<dbReference type="SMART" id="SM00408">
    <property type="entry name" value="IGc2"/>
    <property type="match status" value="1"/>
</dbReference>
<reference evidence="5" key="1">
    <citation type="submission" date="2013-02" db="EMBL/GenBank/DDBJ databases">
        <authorList>
            <person name="Hughes D."/>
        </authorList>
    </citation>
    <scope>NUCLEOTIDE SEQUENCE</scope>
    <source>
        <strain>Durham</strain>
        <strain evidence="5">NC isolate 2 -- Noor lab</strain>
    </source>
</reference>
<dbReference type="Gene3D" id="2.60.40.10">
    <property type="entry name" value="Immunoglobulins"/>
    <property type="match status" value="2"/>
</dbReference>
<dbReference type="GO" id="GO:0005886">
    <property type="term" value="C:plasma membrane"/>
    <property type="evidence" value="ECO:0007669"/>
    <property type="project" value="TreeGrafter"/>
</dbReference>
<dbReference type="EMBL" id="CAQQ02196521">
    <property type="status" value="NOT_ANNOTATED_CDS"/>
    <property type="molecule type" value="Genomic_DNA"/>
</dbReference>
<dbReference type="Pfam" id="PF00041">
    <property type="entry name" value="fn3"/>
    <property type="match status" value="1"/>
</dbReference>
<dbReference type="InterPro" id="IPR036179">
    <property type="entry name" value="Ig-like_dom_sf"/>
</dbReference>
<evidence type="ECO:0000259" key="3">
    <source>
        <dbReference type="PROSITE" id="PS50835"/>
    </source>
</evidence>
<dbReference type="InterPro" id="IPR003599">
    <property type="entry name" value="Ig_sub"/>
</dbReference>
<dbReference type="InterPro" id="IPR003961">
    <property type="entry name" value="FN3_dom"/>
</dbReference>
<name>T1GNL9_MEGSC</name>
<dbReference type="AlphaFoldDB" id="T1GNL9"/>
<dbReference type="CDD" id="cd00063">
    <property type="entry name" value="FN3"/>
    <property type="match status" value="1"/>
</dbReference>
<protein>
    <recommendedName>
        <fullName evidence="3">Ig-like domain-containing protein</fullName>
    </recommendedName>
</protein>
<dbReference type="EnsemblMetazoa" id="MESCA005177-RA">
    <property type="protein sequence ID" value="MESCA005177-PA"/>
    <property type="gene ID" value="MESCA005177"/>
</dbReference>
<dbReference type="STRING" id="36166.T1GNL9"/>
<dbReference type="SMART" id="SM00409">
    <property type="entry name" value="IG"/>
    <property type="match status" value="1"/>
</dbReference>
<dbReference type="InterPro" id="IPR003598">
    <property type="entry name" value="Ig_sub2"/>
</dbReference>
<dbReference type="GO" id="GO:0043025">
    <property type="term" value="C:neuronal cell body"/>
    <property type="evidence" value="ECO:0007669"/>
    <property type="project" value="TreeGrafter"/>
</dbReference>
<keyword evidence="1" id="KW-0677">Repeat</keyword>
<dbReference type="GO" id="GO:0008046">
    <property type="term" value="F:axon guidance receptor activity"/>
    <property type="evidence" value="ECO:0007669"/>
    <property type="project" value="TreeGrafter"/>
</dbReference>
<sequence length="271" mass="30475">MPIVHTKINMRVHLECLVESAPAATVQWFHHGIPIVSDSNIDIHSKAKHILIIKKVQDSDLGFYECRAENKVGFKGAQIELTGRPLPCAFKVNPGLQKPTSHMLIWQTESLSPISEYKLKFRQIPSGSGRSTQSTRSIDWTEFTIPAEWSEGSIHTISYNLYGLQPASIYEVAALARNRFGWSDNSKIIRFATGGDVELPNYSTESDPLYSEEDDRDLYSELSGNEIDESSSTQSGRRNTDYDYAKFSSASSLSKPFILFVINTIFKILFV</sequence>
<dbReference type="InterPro" id="IPR050958">
    <property type="entry name" value="Cell_Adh-Cytoskel_Orgn"/>
</dbReference>
<organism evidence="4 5">
    <name type="scientific">Megaselia scalaris</name>
    <name type="common">Humpbacked fly</name>
    <name type="synonym">Phora scalaris</name>
    <dbReference type="NCBI Taxonomy" id="36166"/>
    <lineage>
        <taxon>Eukaryota</taxon>
        <taxon>Metazoa</taxon>
        <taxon>Ecdysozoa</taxon>
        <taxon>Arthropoda</taxon>
        <taxon>Hexapoda</taxon>
        <taxon>Insecta</taxon>
        <taxon>Pterygota</taxon>
        <taxon>Neoptera</taxon>
        <taxon>Endopterygota</taxon>
        <taxon>Diptera</taxon>
        <taxon>Brachycera</taxon>
        <taxon>Muscomorpha</taxon>
        <taxon>Platypezoidea</taxon>
        <taxon>Phoridae</taxon>
        <taxon>Megaseliini</taxon>
        <taxon>Megaselia</taxon>
    </lineage>
</organism>
<dbReference type="InterPro" id="IPR013783">
    <property type="entry name" value="Ig-like_fold"/>
</dbReference>
<dbReference type="Proteomes" id="UP000015102">
    <property type="component" value="Unassembled WGS sequence"/>
</dbReference>
<dbReference type="InterPro" id="IPR013098">
    <property type="entry name" value="Ig_I-set"/>
</dbReference>
<evidence type="ECO:0000313" key="4">
    <source>
        <dbReference type="EnsemblMetazoa" id="MESCA005177-PA"/>
    </source>
</evidence>
<dbReference type="SUPFAM" id="SSF48726">
    <property type="entry name" value="Immunoglobulin"/>
    <property type="match status" value="1"/>
</dbReference>
<dbReference type="Pfam" id="PF07679">
    <property type="entry name" value="I-set"/>
    <property type="match status" value="1"/>
</dbReference>
<dbReference type="GO" id="GO:0030424">
    <property type="term" value="C:axon"/>
    <property type="evidence" value="ECO:0007669"/>
    <property type="project" value="TreeGrafter"/>
</dbReference>
<proteinExistence type="predicted"/>
<feature type="domain" description="Ig-like" evidence="3">
    <location>
        <begin position="1"/>
        <end position="82"/>
    </location>
</feature>
<dbReference type="EMBL" id="CAQQ02196522">
    <property type="status" value="NOT_ANNOTATED_CDS"/>
    <property type="molecule type" value="Genomic_DNA"/>
</dbReference>
<dbReference type="CDD" id="cd00096">
    <property type="entry name" value="Ig"/>
    <property type="match status" value="1"/>
</dbReference>
<dbReference type="HOGENOM" id="CLU_1027757_0_0_1"/>
<keyword evidence="2" id="KW-0393">Immunoglobulin domain</keyword>
<dbReference type="PANTHER" id="PTHR45080">
    <property type="entry name" value="CONTACTIN 5"/>
    <property type="match status" value="1"/>
</dbReference>
<dbReference type="PROSITE" id="PS50835">
    <property type="entry name" value="IG_LIKE"/>
    <property type="match status" value="1"/>
</dbReference>
<dbReference type="GO" id="GO:0050808">
    <property type="term" value="P:synapse organization"/>
    <property type="evidence" value="ECO:0007669"/>
    <property type="project" value="TreeGrafter"/>
</dbReference>
<reference evidence="4" key="2">
    <citation type="submission" date="2015-06" db="UniProtKB">
        <authorList>
            <consortium name="EnsemblMetazoa"/>
        </authorList>
    </citation>
    <scope>IDENTIFICATION</scope>
</reference>
<dbReference type="SUPFAM" id="SSF49265">
    <property type="entry name" value="Fibronectin type III"/>
    <property type="match status" value="1"/>
</dbReference>